<feature type="non-terminal residue" evidence="1">
    <location>
        <position position="1"/>
    </location>
</feature>
<name>A0A2K3KG80_TRIPR</name>
<proteinExistence type="predicted"/>
<reference evidence="1 2" key="2">
    <citation type="journal article" date="2017" name="Front. Plant Sci.">
        <title>Gene Classification and Mining of Molecular Markers Useful in Red Clover (Trifolium pratense) Breeding.</title>
        <authorList>
            <person name="Istvanek J."/>
            <person name="Dluhosova J."/>
            <person name="Dluhos P."/>
            <person name="Patkova L."/>
            <person name="Nedelnik J."/>
            <person name="Repkova J."/>
        </authorList>
    </citation>
    <scope>NUCLEOTIDE SEQUENCE [LARGE SCALE GENOMIC DNA]</scope>
    <source>
        <strain evidence="2">cv. Tatra</strain>
        <tissue evidence="1">Young leaves</tissue>
    </source>
</reference>
<evidence type="ECO:0000313" key="1">
    <source>
        <dbReference type="EMBL" id="PNX65290.1"/>
    </source>
</evidence>
<accession>A0A2K3KG80</accession>
<evidence type="ECO:0000313" key="2">
    <source>
        <dbReference type="Proteomes" id="UP000236291"/>
    </source>
</evidence>
<sequence length="49" mass="5800">RRRHGVLKGRLRLDNGQHGVLKGRLRHDLDEFDNPENEKNTRVNRIVLT</sequence>
<organism evidence="1 2">
    <name type="scientific">Trifolium pratense</name>
    <name type="common">Red clover</name>
    <dbReference type="NCBI Taxonomy" id="57577"/>
    <lineage>
        <taxon>Eukaryota</taxon>
        <taxon>Viridiplantae</taxon>
        <taxon>Streptophyta</taxon>
        <taxon>Embryophyta</taxon>
        <taxon>Tracheophyta</taxon>
        <taxon>Spermatophyta</taxon>
        <taxon>Magnoliopsida</taxon>
        <taxon>eudicotyledons</taxon>
        <taxon>Gunneridae</taxon>
        <taxon>Pentapetalae</taxon>
        <taxon>rosids</taxon>
        <taxon>fabids</taxon>
        <taxon>Fabales</taxon>
        <taxon>Fabaceae</taxon>
        <taxon>Papilionoideae</taxon>
        <taxon>50 kb inversion clade</taxon>
        <taxon>NPAAA clade</taxon>
        <taxon>Hologalegina</taxon>
        <taxon>IRL clade</taxon>
        <taxon>Trifolieae</taxon>
        <taxon>Trifolium</taxon>
    </lineage>
</organism>
<reference evidence="1 2" key="1">
    <citation type="journal article" date="2014" name="Am. J. Bot.">
        <title>Genome assembly and annotation for red clover (Trifolium pratense; Fabaceae).</title>
        <authorList>
            <person name="Istvanek J."/>
            <person name="Jaros M."/>
            <person name="Krenek A."/>
            <person name="Repkova J."/>
        </authorList>
    </citation>
    <scope>NUCLEOTIDE SEQUENCE [LARGE SCALE GENOMIC DNA]</scope>
    <source>
        <strain evidence="2">cv. Tatra</strain>
        <tissue evidence="1">Young leaves</tissue>
    </source>
</reference>
<dbReference type="Proteomes" id="UP000236291">
    <property type="component" value="Unassembled WGS sequence"/>
</dbReference>
<dbReference type="AlphaFoldDB" id="A0A2K3KG80"/>
<dbReference type="EMBL" id="ASHM01177326">
    <property type="protein sequence ID" value="PNX65290.1"/>
    <property type="molecule type" value="Genomic_DNA"/>
</dbReference>
<gene>
    <name evidence="1" type="ORF">L195_g062522</name>
</gene>
<comment type="caution">
    <text evidence="1">The sequence shown here is derived from an EMBL/GenBank/DDBJ whole genome shotgun (WGS) entry which is preliminary data.</text>
</comment>
<protein>
    <submittedName>
        <fullName evidence="1">Uncharacterized protein</fullName>
    </submittedName>
</protein>